<reference evidence="5 6" key="1">
    <citation type="submission" date="2019-12" db="EMBL/GenBank/DDBJ databases">
        <title>A genome sequence resource for the geographically widespread anthracnose pathogen Colletotrichum asianum.</title>
        <authorList>
            <person name="Meng Y."/>
        </authorList>
    </citation>
    <scope>NUCLEOTIDE SEQUENCE [LARGE SCALE GENOMIC DNA]</scope>
    <source>
        <strain evidence="5 6">ICMP 18580</strain>
    </source>
</reference>
<dbReference type="InterPro" id="IPR050987">
    <property type="entry name" value="AtrR-like"/>
</dbReference>
<feature type="region of interest" description="Disordered" evidence="3">
    <location>
        <begin position="58"/>
        <end position="108"/>
    </location>
</feature>
<dbReference type="InterPro" id="IPR007219">
    <property type="entry name" value="XnlR_reg_dom"/>
</dbReference>
<feature type="region of interest" description="Disordered" evidence="3">
    <location>
        <begin position="1"/>
        <end position="25"/>
    </location>
</feature>
<dbReference type="CDD" id="cd00067">
    <property type="entry name" value="GAL4"/>
    <property type="match status" value="1"/>
</dbReference>
<dbReference type="GO" id="GO:0006351">
    <property type="term" value="P:DNA-templated transcription"/>
    <property type="evidence" value="ECO:0007669"/>
    <property type="project" value="InterPro"/>
</dbReference>
<dbReference type="SMART" id="SM00906">
    <property type="entry name" value="Fungal_trans"/>
    <property type="match status" value="1"/>
</dbReference>
<dbReference type="SUPFAM" id="SSF57701">
    <property type="entry name" value="Zn2/Cys6 DNA-binding domain"/>
    <property type="match status" value="1"/>
</dbReference>
<proteinExistence type="predicted"/>
<dbReference type="EMBL" id="WOWK01000007">
    <property type="protein sequence ID" value="KAF0330402.1"/>
    <property type="molecule type" value="Genomic_DNA"/>
</dbReference>
<name>A0A8H3WR04_9PEZI</name>
<dbReference type="OrthoDB" id="2283488at2759"/>
<evidence type="ECO:0000313" key="5">
    <source>
        <dbReference type="EMBL" id="KAF0330402.1"/>
    </source>
</evidence>
<evidence type="ECO:0000256" key="2">
    <source>
        <dbReference type="ARBA" id="ARBA00023242"/>
    </source>
</evidence>
<organism evidence="5 6">
    <name type="scientific">Colletotrichum asianum</name>
    <dbReference type="NCBI Taxonomy" id="702518"/>
    <lineage>
        <taxon>Eukaryota</taxon>
        <taxon>Fungi</taxon>
        <taxon>Dikarya</taxon>
        <taxon>Ascomycota</taxon>
        <taxon>Pezizomycotina</taxon>
        <taxon>Sordariomycetes</taxon>
        <taxon>Hypocreomycetidae</taxon>
        <taxon>Glomerellales</taxon>
        <taxon>Glomerellaceae</taxon>
        <taxon>Colletotrichum</taxon>
        <taxon>Colletotrichum gloeosporioides species complex</taxon>
    </lineage>
</organism>
<dbReference type="PANTHER" id="PTHR46910:SF23">
    <property type="entry name" value="THIAMINE REPRESSIBLE GENES REGULATORY PROTEIN THI1"/>
    <property type="match status" value="1"/>
</dbReference>
<keyword evidence="6" id="KW-1185">Reference proteome</keyword>
<keyword evidence="1" id="KW-0479">Metal-binding</keyword>
<feature type="compositionally biased region" description="Polar residues" evidence="3">
    <location>
        <begin position="684"/>
        <end position="693"/>
    </location>
</feature>
<dbReference type="CDD" id="cd12148">
    <property type="entry name" value="fungal_TF_MHR"/>
    <property type="match status" value="1"/>
</dbReference>
<evidence type="ECO:0000256" key="1">
    <source>
        <dbReference type="ARBA" id="ARBA00022723"/>
    </source>
</evidence>
<dbReference type="Proteomes" id="UP000434172">
    <property type="component" value="Unassembled WGS sequence"/>
</dbReference>
<gene>
    <name evidence="5" type="ORF">GQ607_002281</name>
</gene>
<accession>A0A8H3WR04</accession>
<evidence type="ECO:0000256" key="3">
    <source>
        <dbReference type="SAM" id="MobiDB-lite"/>
    </source>
</evidence>
<dbReference type="AlphaFoldDB" id="A0A8H3WR04"/>
<dbReference type="SMART" id="SM00066">
    <property type="entry name" value="GAL4"/>
    <property type="match status" value="1"/>
</dbReference>
<feature type="region of interest" description="Disordered" evidence="3">
    <location>
        <begin position="655"/>
        <end position="693"/>
    </location>
</feature>
<feature type="domain" description="Zn(2)-C6 fungal-type" evidence="4">
    <location>
        <begin position="26"/>
        <end position="57"/>
    </location>
</feature>
<evidence type="ECO:0000259" key="4">
    <source>
        <dbReference type="PROSITE" id="PS50048"/>
    </source>
</evidence>
<dbReference type="PROSITE" id="PS50048">
    <property type="entry name" value="ZN2_CY6_FUNGAL_2"/>
    <property type="match status" value="1"/>
</dbReference>
<dbReference type="Gene3D" id="4.10.240.10">
    <property type="entry name" value="Zn(2)-C6 fungal-type DNA-binding domain"/>
    <property type="match status" value="1"/>
</dbReference>
<dbReference type="PANTHER" id="PTHR46910">
    <property type="entry name" value="TRANSCRIPTION FACTOR PDR1"/>
    <property type="match status" value="1"/>
</dbReference>
<dbReference type="InterPro" id="IPR036864">
    <property type="entry name" value="Zn2-C6_fun-type_DNA-bd_sf"/>
</dbReference>
<dbReference type="Pfam" id="PF04082">
    <property type="entry name" value="Fungal_trans"/>
    <property type="match status" value="1"/>
</dbReference>
<sequence>MPPAPSSRRVRRRRIAEEDRQRAPRACTRCKARKSKCIETPSGICQRCQQGSYTCSFERQETPTPGPRDLEASALHRTPPTNLTPTSNAGPLADGPEDPPSRRDLCSDGDAPENFMWPRFLSRLRNAFYLEPHPSPAERDMTRLEADLAYTSSIPKSAEGLRLQAAIGILPPWPVADFLATLCIMHGTDCFFYFDQQEFLAQLREFYDNDRSPLRRDASFVCLLLAVFALGSQWTPRARPEGIDAPICPGDPGQIFGDHARILMADTMDRVSMYSVKAAFVLGTYLMPSSAIGASYLYMGLALRKALILGLHQEIDDPSILDHEKEMRRRLWWAIYSLERTLTIKLNRPRSVTQDIITARLPNLTPDDYGQPYRNVLHQIANAEFVKVIDKLVEPANWSSDSQLPLKEYHDLLKSYKNDHLTGLDLTNLDPRSPYYRAIFHLHLNYHFAWIAIGKSSVVAMTRFYLRKNQSTDAIIDGVSLMSGPFRYCKKAAQKMLGLLESASQSGNLAPSSFTDFQACSIATIMLVLTGITSRDPEYNAQVAFGLDCLRKMSNMHTAGRMAINFVKALMAIAEEARSKIRLVGGASEAQDTREEGSSELAYMAWADWFSSTTAVSGIAPSAPGGLLSNPAASGSGGRLWEEASALLQLRNLSTPGMSRPLRSQPGLDADRTGDDVLPPPPQTTANQRQPSVETDLNIDLQMFSENHLQLMGLTGMDMLDFDFGFN</sequence>
<dbReference type="GO" id="GO:0003677">
    <property type="term" value="F:DNA binding"/>
    <property type="evidence" value="ECO:0007669"/>
    <property type="project" value="InterPro"/>
</dbReference>
<dbReference type="PROSITE" id="PS00463">
    <property type="entry name" value="ZN2_CY6_FUNGAL_1"/>
    <property type="match status" value="1"/>
</dbReference>
<dbReference type="InterPro" id="IPR001138">
    <property type="entry name" value="Zn2Cys6_DnaBD"/>
</dbReference>
<comment type="caution">
    <text evidence="5">The sequence shown here is derived from an EMBL/GenBank/DDBJ whole genome shotgun (WGS) entry which is preliminary data.</text>
</comment>
<dbReference type="GO" id="GO:0000981">
    <property type="term" value="F:DNA-binding transcription factor activity, RNA polymerase II-specific"/>
    <property type="evidence" value="ECO:0007669"/>
    <property type="project" value="InterPro"/>
</dbReference>
<feature type="compositionally biased region" description="Polar residues" evidence="3">
    <location>
        <begin position="79"/>
        <end position="89"/>
    </location>
</feature>
<protein>
    <submittedName>
        <fullName evidence="5">C6 transcription factor</fullName>
    </submittedName>
</protein>
<dbReference type="GO" id="GO:0008270">
    <property type="term" value="F:zinc ion binding"/>
    <property type="evidence" value="ECO:0007669"/>
    <property type="project" value="InterPro"/>
</dbReference>
<evidence type="ECO:0000313" key="6">
    <source>
        <dbReference type="Proteomes" id="UP000434172"/>
    </source>
</evidence>
<keyword evidence="2" id="KW-0539">Nucleus</keyword>